<evidence type="ECO:0000256" key="2">
    <source>
        <dbReference type="ARBA" id="ARBA00023125"/>
    </source>
</evidence>
<reference evidence="6" key="1">
    <citation type="journal article" date="2019" name="Int. J. Syst. Evol. Microbiol.">
        <title>The Global Catalogue of Microorganisms (GCM) 10K type strain sequencing project: providing services to taxonomists for standard genome sequencing and annotation.</title>
        <authorList>
            <consortium name="The Broad Institute Genomics Platform"/>
            <consortium name="The Broad Institute Genome Sequencing Center for Infectious Disease"/>
            <person name="Wu L."/>
            <person name="Ma J."/>
        </authorList>
    </citation>
    <scope>NUCLEOTIDE SEQUENCE [LARGE SCALE GENOMIC DNA]</scope>
    <source>
        <strain evidence="6">CCUG 50213</strain>
    </source>
</reference>
<dbReference type="PANTHER" id="PTHR46796:SF7">
    <property type="entry name" value="ARAC FAMILY TRANSCRIPTIONAL REGULATOR"/>
    <property type="match status" value="1"/>
</dbReference>
<accession>A0ABW3TN26</accession>
<dbReference type="PANTHER" id="PTHR46796">
    <property type="entry name" value="HTH-TYPE TRANSCRIPTIONAL ACTIVATOR RHAS-RELATED"/>
    <property type="match status" value="1"/>
</dbReference>
<dbReference type="SMART" id="SM00342">
    <property type="entry name" value="HTH_ARAC"/>
    <property type="match status" value="1"/>
</dbReference>
<dbReference type="PROSITE" id="PS01124">
    <property type="entry name" value="HTH_ARAC_FAMILY_2"/>
    <property type="match status" value="1"/>
</dbReference>
<evidence type="ECO:0000313" key="5">
    <source>
        <dbReference type="EMBL" id="MFD1201594.1"/>
    </source>
</evidence>
<dbReference type="Proteomes" id="UP001597181">
    <property type="component" value="Unassembled WGS sequence"/>
</dbReference>
<dbReference type="Pfam" id="PF12833">
    <property type="entry name" value="HTH_18"/>
    <property type="match status" value="1"/>
</dbReference>
<protein>
    <submittedName>
        <fullName evidence="5">Helix-turn-helix domain-containing protein</fullName>
    </submittedName>
</protein>
<gene>
    <name evidence="5" type="ORF">ACFQ3U_06800</name>
</gene>
<evidence type="ECO:0000256" key="3">
    <source>
        <dbReference type="ARBA" id="ARBA00023163"/>
    </source>
</evidence>
<dbReference type="InterPro" id="IPR050204">
    <property type="entry name" value="AraC_XylS_family_regulators"/>
</dbReference>
<dbReference type="EMBL" id="JBHTLY010000002">
    <property type="protein sequence ID" value="MFD1201594.1"/>
    <property type="molecule type" value="Genomic_DNA"/>
</dbReference>
<feature type="domain" description="HTH araC/xylS-type" evidence="4">
    <location>
        <begin position="47"/>
        <end position="113"/>
    </location>
</feature>
<proteinExistence type="predicted"/>
<organism evidence="5 6">
    <name type="scientific">Leucobacter albus</name>
    <dbReference type="NCBI Taxonomy" id="272210"/>
    <lineage>
        <taxon>Bacteria</taxon>
        <taxon>Bacillati</taxon>
        <taxon>Actinomycetota</taxon>
        <taxon>Actinomycetes</taxon>
        <taxon>Micrococcales</taxon>
        <taxon>Microbacteriaceae</taxon>
        <taxon>Leucobacter</taxon>
    </lineage>
</organism>
<dbReference type="InterPro" id="IPR009057">
    <property type="entry name" value="Homeodomain-like_sf"/>
</dbReference>
<sequence length="115" mass="12293">MPNVNTEQTAPAARELMRSLPAVLSLGGDAVSPASAIRDTLRIMAGELLRPQLGVTPIAYLARWRMSVAQSRLANEEVPIGVLAAELGYSSEAAFNRAFSRIVGCTPGSLRKKSR</sequence>
<evidence type="ECO:0000259" key="4">
    <source>
        <dbReference type="PROSITE" id="PS01124"/>
    </source>
</evidence>
<dbReference type="InterPro" id="IPR018062">
    <property type="entry name" value="HTH_AraC-typ_CS"/>
</dbReference>
<dbReference type="Gene3D" id="1.10.10.60">
    <property type="entry name" value="Homeodomain-like"/>
    <property type="match status" value="1"/>
</dbReference>
<evidence type="ECO:0000256" key="1">
    <source>
        <dbReference type="ARBA" id="ARBA00023015"/>
    </source>
</evidence>
<keyword evidence="3" id="KW-0804">Transcription</keyword>
<keyword evidence="1" id="KW-0805">Transcription regulation</keyword>
<evidence type="ECO:0000313" key="6">
    <source>
        <dbReference type="Proteomes" id="UP001597181"/>
    </source>
</evidence>
<keyword evidence="2" id="KW-0238">DNA-binding</keyword>
<keyword evidence="6" id="KW-1185">Reference proteome</keyword>
<comment type="caution">
    <text evidence="5">The sequence shown here is derived from an EMBL/GenBank/DDBJ whole genome shotgun (WGS) entry which is preliminary data.</text>
</comment>
<name>A0ABW3TN26_9MICO</name>
<dbReference type="RefSeq" id="WP_343957930.1">
    <property type="nucleotide sequence ID" value="NZ_BAAAKZ010000002.1"/>
</dbReference>
<dbReference type="PROSITE" id="PS00041">
    <property type="entry name" value="HTH_ARAC_FAMILY_1"/>
    <property type="match status" value="1"/>
</dbReference>
<dbReference type="InterPro" id="IPR018060">
    <property type="entry name" value="HTH_AraC"/>
</dbReference>
<dbReference type="SUPFAM" id="SSF46689">
    <property type="entry name" value="Homeodomain-like"/>
    <property type="match status" value="1"/>
</dbReference>